<sequence length="323" mass="35809">MDAAGVTKPWVPVWIDDSRLLAKAWFGDTQYRVLLSDLDCVWEETMDASSIQSRSQELNKRLRAPPQAFFSHLCSVAGPCFSGQASVDNKDTAHFSLQHRDNQLTVRLKSELAGVPFYWEFRCGPTSLSVVCRELVCPLVVMSRALQRQVEELGAMLVRKDAEIQDYKENGAVLSRERLQTDVFEEQSYRENFMTQTLPQMGLLRDRLGFSSELQELYVAVSQRDAFKRRRSSGDTGTADGTDEQDRDHAAALTVPKQSSTTISGFGQNATSCRREKSSGESDGGGATGGSQEAASEQTVIPPATQRPSTTQPKKKKAVGLFR</sequence>
<name>A0AAY4EZM2_9TELE</name>
<dbReference type="GO" id="GO:0045027">
    <property type="term" value="F:DNA end binding"/>
    <property type="evidence" value="ECO:0007669"/>
    <property type="project" value="TreeGrafter"/>
</dbReference>
<comment type="similarity">
    <text evidence="6">Belongs to the XRCC4-XLF family. XLF subfamily.</text>
</comment>
<dbReference type="GO" id="GO:0006303">
    <property type="term" value="P:double-strand break repair via nonhomologous end joining"/>
    <property type="evidence" value="ECO:0007669"/>
    <property type="project" value="UniProtKB-ARBA"/>
</dbReference>
<dbReference type="PANTHER" id="PTHR32235:SF1">
    <property type="entry name" value="NON-HOMOLOGOUS END-JOINING FACTOR 1"/>
    <property type="match status" value="1"/>
</dbReference>
<keyword evidence="4" id="KW-0234">DNA repair</keyword>
<evidence type="ECO:0000256" key="4">
    <source>
        <dbReference type="ARBA" id="ARBA00023204"/>
    </source>
</evidence>
<accession>A0AAY4EZM2</accession>
<dbReference type="InterPro" id="IPR038051">
    <property type="entry name" value="XRCC4-like_N_sf"/>
</dbReference>
<evidence type="ECO:0000313" key="11">
    <source>
        <dbReference type="Ensembl" id="ENSDCDP00010062751.1"/>
    </source>
</evidence>
<proteinExistence type="inferred from homology"/>
<reference evidence="11 12" key="1">
    <citation type="submission" date="2020-06" db="EMBL/GenBank/DDBJ databases">
        <authorList>
            <consortium name="Wellcome Sanger Institute Data Sharing"/>
        </authorList>
    </citation>
    <scope>NUCLEOTIDE SEQUENCE [LARGE SCALE GENOMIC DNA]</scope>
</reference>
<evidence type="ECO:0000256" key="8">
    <source>
        <dbReference type="SAM" id="MobiDB-lite"/>
    </source>
</evidence>
<evidence type="ECO:0000256" key="3">
    <source>
        <dbReference type="ARBA" id="ARBA00023125"/>
    </source>
</evidence>
<dbReference type="FunFam" id="2.170.210.10:FF:000001">
    <property type="entry name" value="Non-homologous end-joining factor 1"/>
    <property type="match status" value="1"/>
</dbReference>
<dbReference type="Pfam" id="PF09302">
    <property type="entry name" value="XLF"/>
    <property type="match status" value="1"/>
</dbReference>
<dbReference type="Gene3D" id="1.10.287.450">
    <property type="entry name" value="Helix hairpin bin"/>
    <property type="match status" value="1"/>
</dbReference>
<feature type="domain" description="XLF-like coiled-coil region" evidence="10">
    <location>
        <begin position="128"/>
        <end position="175"/>
    </location>
</feature>
<dbReference type="InterPro" id="IPR052287">
    <property type="entry name" value="NHEJ_factor"/>
</dbReference>
<evidence type="ECO:0000256" key="6">
    <source>
        <dbReference type="ARBA" id="ARBA00025747"/>
    </source>
</evidence>
<evidence type="ECO:0000259" key="10">
    <source>
        <dbReference type="Pfam" id="PF21928"/>
    </source>
</evidence>
<keyword evidence="5" id="KW-0539">Nucleus</keyword>
<dbReference type="InterPro" id="IPR015381">
    <property type="entry name" value="XLF-like_N"/>
</dbReference>
<dbReference type="InterPro" id="IPR053829">
    <property type="entry name" value="XLF-like_CC"/>
</dbReference>
<dbReference type="GO" id="GO:0032807">
    <property type="term" value="C:DNA ligase IV complex"/>
    <property type="evidence" value="ECO:0007669"/>
    <property type="project" value="TreeGrafter"/>
</dbReference>
<dbReference type="RefSeq" id="XP_028836548.1">
    <property type="nucleotide sequence ID" value="XM_028980715.1"/>
</dbReference>
<evidence type="ECO:0000256" key="2">
    <source>
        <dbReference type="ARBA" id="ARBA00022763"/>
    </source>
</evidence>
<dbReference type="GeneID" id="114790549"/>
<reference evidence="11" key="3">
    <citation type="submission" date="2025-09" db="UniProtKB">
        <authorList>
            <consortium name="Ensembl"/>
        </authorList>
    </citation>
    <scope>IDENTIFICATION</scope>
</reference>
<dbReference type="Pfam" id="PF21928">
    <property type="entry name" value="XLF_CC"/>
    <property type="match status" value="1"/>
</dbReference>
<organism evidence="11 12">
    <name type="scientific">Denticeps clupeoides</name>
    <name type="common">denticle herring</name>
    <dbReference type="NCBI Taxonomy" id="299321"/>
    <lineage>
        <taxon>Eukaryota</taxon>
        <taxon>Metazoa</taxon>
        <taxon>Chordata</taxon>
        <taxon>Craniata</taxon>
        <taxon>Vertebrata</taxon>
        <taxon>Euteleostomi</taxon>
        <taxon>Actinopterygii</taxon>
        <taxon>Neopterygii</taxon>
        <taxon>Teleostei</taxon>
        <taxon>Clupei</taxon>
        <taxon>Clupeiformes</taxon>
        <taxon>Denticipitoidei</taxon>
        <taxon>Denticipitidae</taxon>
        <taxon>Denticeps</taxon>
    </lineage>
</organism>
<reference evidence="11" key="2">
    <citation type="submission" date="2025-08" db="UniProtKB">
        <authorList>
            <consortium name="Ensembl"/>
        </authorList>
    </citation>
    <scope>IDENTIFICATION</scope>
</reference>
<protein>
    <recommendedName>
        <fullName evidence="7">Non-homologous end-joining factor 1</fullName>
    </recommendedName>
</protein>
<dbReference type="Proteomes" id="UP000694580">
    <property type="component" value="Chromosome 5"/>
</dbReference>
<comment type="subcellular location">
    <subcellularLocation>
        <location evidence="1">Nucleus</location>
    </subcellularLocation>
</comment>
<dbReference type="CDD" id="cd22285">
    <property type="entry name" value="HD_XLF_N"/>
    <property type="match status" value="1"/>
</dbReference>
<keyword evidence="2" id="KW-0227">DNA damage</keyword>
<dbReference type="PANTHER" id="PTHR32235">
    <property type="entry name" value="NON-HOMOLOGOUS END-JOINING FACTOR 1"/>
    <property type="match status" value="1"/>
</dbReference>
<dbReference type="Gene3D" id="2.170.210.10">
    <property type="entry name" value="DNA double-strand break repair and VJ recombination XRCC4, N-terminal"/>
    <property type="match status" value="1"/>
</dbReference>
<evidence type="ECO:0000313" key="12">
    <source>
        <dbReference type="Proteomes" id="UP000694580"/>
    </source>
</evidence>
<evidence type="ECO:0000256" key="5">
    <source>
        <dbReference type="ARBA" id="ARBA00023242"/>
    </source>
</evidence>
<dbReference type="AlphaFoldDB" id="A0AAY4EZM2"/>
<evidence type="ECO:0000256" key="7">
    <source>
        <dbReference type="ARBA" id="ARBA00044529"/>
    </source>
</evidence>
<feature type="domain" description="XLF-like N-terminal" evidence="9">
    <location>
        <begin position="9"/>
        <end position="123"/>
    </location>
</feature>
<dbReference type="Ensembl" id="ENSDCDT00010073552.1">
    <property type="protein sequence ID" value="ENSDCDP00010062751.1"/>
    <property type="gene ID" value="ENSDCDG00010034352.1"/>
</dbReference>
<feature type="region of interest" description="Disordered" evidence="8">
    <location>
        <begin position="225"/>
        <end position="323"/>
    </location>
</feature>
<dbReference type="FunFam" id="1.10.287.450:FF:000003">
    <property type="entry name" value="Non-homologous end-joining factor 1"/>
    <property type="match status" value="1"/>
</dbReference>
<keyword evidence="3" id="KW-0238">DNA-binding</keyword>
<evidence type="ECO:0000256" key="1">
    <source>
        <dbReference type="ARBA" id="ARBA00004123"/>
    </source>
</evidence>
<feature type="compositionally biased region" description="Basic residues" evidence="8">
    <location>
        <begin position="313"/>
        <end position="323"/>
    </location>
</feature>
<evidence type="ECO:0000259" key="9">
    <source>
        <dbReference type="Pfam" id="PF09302"/>
    </source>
</evidence>
<gene>
    <name evidence="11" type="primary">NHEJ1</name>
</gene>
<keyword evidence="12" id="KW-1185">Reference proteome</keyword>
<dbReference type="GeneTree" id="ENSGT00390000009940"/>
<feature type="compositionally biased region" description="Polar residues" evidence="8">
    <location>
        <begin position="256"/>
        <end position="272"/>
    </location>
</feature>